<evidence type="ECO:0000256" key="6">
    <source>
        <dbReference type="ARBA" id="ARBA00023136"/>
    </source>
</evidence>
<dbReference type="GO" id="GO:0008360">
    <property type="term" value="P:regulation of cell shape"/>
    <property type="evidence" value="ECO:0007669"/>
    <property type="project" value="UniProtKB-KW"/>
</dbReference>
<name>A0A7V0MYN7_UNCAE</name>
<dbReference type="HAMAP" id="MF_00038">
    <property type="entry name" value="MraY"/>
    <property type="match status" value="1"/>
</dbReference>
<feature type="transmembrane region" description="Helical" evidence="7">
    <location>
        <begin position="273"/>
        <end position="296"/>
    </location>
</feature>
<feature type="transmembrane region" description="Helical" evidence="7">
    <location>
        <begin position="159"/>
        <end position="178"/>
    </location>
</feature>
<feature type="transmembrane region" description="Helical" evidence="7">
    <location>
        <begin position="248"/>
        <end position="267"/>
    </location>
</feature>
<dbReference type="GO" id="GO:0008963">
    <property type="term" value="F:phospho-N-acetylmuramoyl-pentapeptide-transferase activity"/>
    <property type="evidence" value="ECO:0007669"/>
    <property type="project" value="UniProtKB-UniRule"/>
</dbReference>
<dbReference type="AlphaFoldDB" id="A0A7V0MYN7"/>
<comment type="pathway">
    <text evidence="7">Cell wall biogenesis; peptidoglycan biosynthesis.</text>
</comment>
<dbReference type="PROSITE" id="PS01347">
    <property type="entry name" value="MRAY_1"/>
    <property type="match status" value="1"/>
</dbReference>
<feature type="transmembrane region" description="Helical" evidence="7">
    <location>
        <begin position="122"/>
        <end position="139"/>
    </location>
</feature>
<dbReference type="EMBL" id="DRBC01000106">
    <property type="protein sequence ID" value="HDN84469.1"/>
    <property type="molecule type" value="Genomic_DNA"/>
</dbReference>
<comment type="cofactor">
    <cofactor evidence="7 9">
        <name>Mg(2+)</name>
        <dbReference type="ChEBI" id="CHEBI:18420"/>
    </cofactor>
</comment>
<organism evidence="10">
    <name type="scientific">Aerophobetes bacterium</name>
    <dbReference type="NCBI Taxonomy" id="2030807"/>
    <lineage>
        <taxon>Bacteria</taxon>
        <taxon>Candidatus Aerophobota</taxon>
    </lineage>
</organism>
<comment type="function">
    <text evidence="7">Catalyzes the initial step of the lipid cycle reactions in the biosynthesis of the cell wall peptidoglycan: transfers peptidoglycan precursor phospho-MurNAc-pentapeptide from UDP-MurNAc-pentapeptide onto the lipid carrier undecaprenyl phosphate, yielding undecaprenyl-pyrophosphoryl-MurNAc-pentapeptide, known as lipid I.</text>
</comment>
<dbReference type="InterPro" id="IPR000715">
    <property type="entry name" value="Glycosyl_transferase_4"/>
</dbReference>
<feature type="binding site" evidence="9">
    <location>
        <position position="177"/>
    </location>
    <ligand>
        <name>Mg(2+)</name>
        <dbReference type="ChEBI" id="CHEBI:18420"/>
    </ligand>
</feature>
<dbReference type="Pfam" id="PF00953">
    <property type="entry name" value="Glycos_transf_4"/>
    <property type="match status" value="1"/>
</dbReference>
<comment type="caution">
    <text evidence="10">The sequence shown here is derived from an EMBL/GenBank/DDBJ whole genome shotgun (WGS) entry which is preliminary data.</text>
</comment>
<keyword evidence="7" id="KW-0961">Cell wall biogenesis/degradation</keyword>
<proteinExistence type="inferred from homology"/>
<keyword evidence="7" id="KW-0132">Cell division</keyword>
<sequence length="344" mass="38262">MIYHYCFLPLIIRMGIAFLFSFSLSLFFGKLLIRWLKKSGMVDYFRAYSPLTHKSKKGTPTGGGLLLLFCVGVSFFLFGDYFSFYSYLFLFIIFYFGIIGFVDDIIKKHTKSSRGVPVKIRLLLQTAGAIFLGILLYLNPVTGSYVIVPFLNLRVNLNIFYFILVWCIILGSSNAVNLSDGLDGLAAGSMIAPGIVFIILAYIQESHFLSSFFNRIYISGSGELGFLWSALLGSLIGLLWYNRYPARIFMGGVGSESLGGALGVSAVLLKADILLLIIGGVFVVEALSVIIQVISYRLTGKRVFKMAPFHHHLELNGLKEPQIVNRFWIASTLLSGVALMSIIW</sequence>
<evidence type="ECO:0000256" key="4">
    <source>
        <dbReference type="ARBA" id="ARBA00022692"/>
    </source>
</evidence>
<dbReference type="EC" id="2.7.8.13" evidence="7 8"/>
<comment type="subcellular location">
    <subcellularLocation>
        <location evidence="7">Cell membrane</location>
        <topology evidence="7">Multi-pass membrane protein</topology>
    </subcellularLocation>
    <subcellularLocation>
        <location evidence="1">Membrane</location>
        <topology evidence="1">Multi-pass membrane protein</topology>
    </subcellularLocation>
</comment>
<dbReference type="InterPro" id="IPR018480">
    <property type="entry name" value="PNAcMuramoyl-5peptid_Trfase_CS"/>
</dbReference>
<dbReference type="GO" id="GO:0009252">
    <property type="term" value="P:peptidoglycan biosynthetic process"/>
    <property type="evidence" value="ECO:0007669"/>
    <property type="project" value="UniProtKB-UniRule"/>
</dbReference>
<keyword evidence="7" id="KW-0573">Peptidoglycan synthesis</keyword>
<keyword evidence="7" id="KW-0131">Cell cycle</keyword>
<keyword evidence="5 7" id="KW-1133">Transmembrane helix</keyword>
<dbReference type="PROSITE" id="PS01348">
    <property type="entry name" value="MRAY_2"/>
    <property type="match status" value="1"/>
</dbReference>
<dbReference type="InterPro" id="IPR003524">
    <property type="entry name" value="PNAcMuramoyl-5peptid_Trfase"/>
</dbReference>
<feature type="transmembrane region" description="Helical" evidence="7">
    <location>
        <begin position="84"/>
        <end position="102"/>
    </location>
</feature>
<dbReference type="GO" id="GO:0051301">
    <property type="term" value="P:cell division"/>
    <property type="evidence" value="ECO:0007669"/>
    <property type="project" value="UniProtKB-KW"/>
</dbReference>
<evidence type="ECO:0000256" key="2">
    <source>
        <dbReference type="ARBA" id="ARBA00005583"/>
    </source>
</evidence>
<evidence type="ECO:0000256" key="5">
    <source>
        <dbReference type="ARBA" id="ARBA00022989"/>
    </source>
</evidence>
<keyword evidence="7 9" id="KW-0479">Metal-binding</keyword>
<accession>A0A7V0MYN7</accession>
<dbReference type="GO" id="GO:0071555">
    <property type="term" value="P:cell wall organization"/>
    <property type="evidence" value="ECO:0007669"/>
    <property type="project" value="UniProtKB-KW"/>
</dbReference>
<comment type="similarity">
    <text evidence="2 7">Belongs to the glycosyltransferase 4 family. MraY subfamily.</text>
</comment>
<feature type="transmembrane region" description="Helical" evidence="7">
    <location>
        <begin position="185"/>
        <end position="204"/>
    </location>
</feature>
<feature type="transmembrane region" description="Helical" evidence="7">
    <location>
        <begin position="224"/>
        <end position="241"/>
    </location>
</feature>
<keyword evidence="6 7" id="KW-0472">Membrane</keyword>
<dbReference type="GO" id="GO:0046872">
    <property type="term" value="F:metal ion binding"/>
    <property type="evidence" value="ECO:0007669"/>
    <property type="project" value="UniProtKB-KW"/>
</dbReference>
<gene>
    <name evidence="7 10" type="primary">mraY</name>
    <name evidence="10" type="ORF">ENG47_01770</name>
</gene>
<dbReference type="GO" id="GO:0005886">
    <property type="term" value="C:plasma membrane"/>
    <property type="evidence" value="ECO:0007669"/>
    <property type="project" value="UniProtKB-SubCell"/>
</dbReference>
<keyword evidence="7 9" id="KW-0460">Magnesium</keyword>
<dbReference type="Proteomes" id="UP000885660">
    <property type="component" value="Unassembled WGS sequence"/>
</dbReference>
<dbReference type="PANTHER" id="PTHR22926">
    <property type="entry name" value="PHOSPHO-N-ACETYLMURAMOYL-PENTAPEPTIDE-TRANSFERASE"/>
    <property type="match status" value="1"/>
</dbReference>
<reference evidence="10" key="1">
    <citation type="journal article" date="2020" name="mSystems">
        <title>Genome- and Community-Level Interaction Insights into Carbon Utilization and Element Cycling Functions of Hydrothermarchaeota in Hydrothermal Sediment.</title>
        <authorList>
            <person name="Zhou Z."/>
            <person name="Liu Y."/>
            <person name="Xu W."/>
            <person name="Pan J."/>
            <person name="Luo Z.H."/>
            <person name="Li M."/>
        </authorList>
    </citation>
    <scope>NUCLEOTIDE SEQUENCE [LARGE SCALE GENOMIC DNA]</scope>
    <source>
        <strain evidence="10">HyVt-219</strain>
    </source>
</reference>
<evidence type="ECO:0000313" key="10">
    <source>
        <dbReference type="EMBL" id="HDN84469.1"/>
    </source>
</evidence>
<dbReference type="UniPathway" id="UPA00219"/>
<comment type="catalytic activity">
    <reaction evidence="7">
        <text>UDP-N-acetyl-alpha-D-muramoyl-L-alanyl-gamma-D-glutamyl-meso-2,6-diaminopimeloyl-D-alanyl-D-alanine + di-trans,octa-cis-undecaprenyl phosphate = di-trans,octa-cis-undecaprenyl diphospho-N-acetyl-alpha-D-muramoyl-L-alanyl-D-glutamyl-meso-2,6-diaminopimeloyl-D-alanyl-D-alanine + UMP</text>
        <dbReference type="Rhea" id="RHEA:28386"/>
        <dbReference type="ChEBI" id="CHEBI:57865"/>
        <dbReference type="ChEBI" id="CHEBI:60392"/>
        <dbReference type="ChEBI" id="CHEBI:61386"/>
        <dbReference type="ChEBI" id="CHEBI:61387"/>
        <dbReference type="EC" id="2.7.8.13"/>
    </reaction>
</comment>
<evidence type="ECO:0000256" key="3">
    <source>
        <dbReference type="ARBA" id="ARBA00022679"/>
    </source>
</evidence>
<evidence type="ECO:0000256" key="1">
    <source>
        <dbReference type="ARBA" id="ARBA00004141"/>
    </source>
</evidence>
<keyword evidence="7" id="KW-1003">Cell membrane</keyword>
<keyword evidence="4 7" id="KW-0812">Transmembrane</keyword>
<dbReference type="NCBIfam" id="TIGR00445">
    <property type="entry name" value="mraY"/>
    <property type="match status" value="1"/>
</dbReference>
<protein>
    <recommendedName>
        <fullName evidence="7 8">Phospho-N-acetylmuramoyl-pentapeptide-transferase</fullName>
        <ecNumber evidence="7 8">2.7.8.13</ecNumber>
    </recommendedName>
    <alternativeName>
        <fullName evidence="7">UDP-MurNAc-pentapeptide phosphotransferase</fullName>
    </alternativeName>
</protein>
<feature type="transmembrane region" description="Helical" evidence="7">
    <location>
        <begin position="12"/>
        <end position="33"/>
    </location>
</feature>
<dbReference type="PANTHER" id="PTHR22926:SF5">
    <property type="entry name" value="PHOSPHO-N-ACETYLMURAMOYL-PENTAPEPTIDE-TRANSFERASE HOMOLOG"/>
    <property type="match status" value="1"/>
</dbReference>
<dbReference type="CDD" id="cd06852">
    <property type="entry name" value="GT_MraY"/>
    <property type="match status" value="1"/>
</dbReference>
<evidence type="ECO:0000256" key="8">
    <source>
        <dbReference type="NCBIfam" id="TIGR00445"/>
    </source>
</evidence>
<evidence type="ECO:0000256" key="7">
    <source>
        <dbReference type="HAMAP-Rule" id="MF_00038"/>
    </source>
</evidence>
<feature type="transmembrane region" description="Helical" evidence="7">
    <location>
        <begin position="61"/>
        <end position="78"/>
    </location>
</feature>
<evidence type="ECO:0000256" key="9">
    <source>
        <dbReference type="PIRSR" id="PIRSR600715-1"/>
    </source>
</evidence>
<keyword evidence="7" id="KW-0133">Cell shape</keyword>
<keyword evidence="3 7" id="KW-0808">Transferase</keyword>